<feature type="region of interest" description="Disordered" evidence="11">
    <location>
        <begin position="152"/>
        <end position="276"/>
    </location>
</feature>
<evidence type="ECO:0000256" key="8">
    <source>
        <dbReference type="ARBA" id="ARBA00022884"/>
    </source>
</evidence>
<dbReference type="FunFam" id="2.60.120.340:FF:000007">
    <property type="entry name" value="Nucleophosmin 1a"/>
    <property type="match status" value="1"/>
</dbReference>
<name>A0A401RIN6_CHIPU</name>
<dbReference type="PANTHER" id="PTHR22747">
    <property type="entry name" value="NUCLEOPLASMIN"/>
    <property type="match status" value="1"/>
</dbReference>
<dbReference type="GO" id="GO:1990904">
    <property type="term" value="C:ribonucleoprotein complex"/>
    <property type="evidence" value="ECO:0007669"/>
    <property type="project" value="TreeGrafter"/>
</dbReference>
<evidence type="ECO:0000256" key="11">
    <source>
        <dbReference type="SAM" id="MobiDB-lite"/>
    </source>
</evidence>
<dbReference type="SUPFAM" id="SSF69203">
    <property type="entry name" value="Nucleoplasmin-like core domain"/>
    <property type="match status" value="1"/>
</dbReference>
<evidence type="ECO:0000256" key="6">
    <source>
        <dbReference type="ARBA" id="ARBA00022490"/>
    </source>
</evidence>
<dbReference type="GO" id="GO:0000056">
    <property type="term" value="P:ribosomal small subunit export from nucleus"/>
    <property type="evidence" value="ECO:0007669"/>
    <property type="project" value="TreeGrafter"/>
</dbReference>
<evidence type="ECO:0000256" key="2">
    <source>
        <dbReference type="ARBA" id="ARBA00004604"/>
    </source>
</evidence>
<dbReference type="FunFam" id="1.10.10.2100:FF:000002">
    <property type="entry name" value="cell growth-regulating nucleolar protein-like"/>
    <property type="match status" value="1"/>
</dbReference>
<keyword evidence="6" id="KW-0963">Cytoplasm</keyword>
<evidence type="ECO:0000256" key="7">
    <source>
        <dbReference type="ARBA" id="ARBA00022553"/>
    </source>
</evidence>
<dbReference type="AlphaFoldDB" id="A0A401RIN6"/>
<feature type="non-terminal residue" evidence="14">
    <location>
        <position position="1"/>
    </location>
</feature>
<evidence type="ECO:0000256" key="9">
    <source>
        <dbReference type="ARBA" id="ARBA00023186"/>
    </source>
</evidence>
<dbReference type="Gene3D" id="2.60.120.340">
    <property type="entry name" value="Nucleoplasmin core domain"/>
    <property type="match status" value="1"/>
</dbReference>
<keyword evidence="15" id="KW-1185">Reference proteome</keyword>
<dbReference type="EMBL" id="BEZZ01001368">
    <property type="protein sequence ID" value="GCC18011.1"/>
    <property type="molecule type" value="Genomic_DNA"/>
</dbReference>
<dbReference type="GO" id="GO:0042274">
    <property type="term" value="P:ribosomal small subunit biogenesis"/>
    <property type="evidence" value="ECO:0007669"/>
    <property type="project" value="TreeGrafter"/>
</dbReference>
<keyword evidence="9" id="KW-0143">Chaperone</keyword>
<dbReference type="Pfam" id="PF03066">
    <property type="entry name" value="Nucleoplasmin"/>
    <property type="match status" value="1"/>
</dbReference>
<dbReference type="GO" id="GO:0003723">
    <property type="term" value="F:RNA binding"/>
    <property type="evidence" value="ECO:0007669"/>
    <property type="project" value="UniProtKB-KW"/>
</dbReference>
<dbReference type="GO" id="GO:0005737">
    <property type="term" value="C:cytoplasm"/>
    <property type="evidence" value="ECO:0007669"/>
    <property type="project" value="UniProtKB-SubCell"/>
</dbReference>
<dbReference type="GO" id="GO:0000055">
    <property type="term" value="P:ribosomal large subunit export from nucleus"/>
    <property type="evidence" value="ECO:0007669"/>
    <property type="project" value="TreeGrafter"/>
</dbReference>
<dbReference type="GO" id="GO:0042273">
    <property type="term" value="P:ribosomal large subunit biogenesis"/>
    <property type="evidence" value="ECO:0007669"/>
    <property type="project" value="TreeGrafter"/>
</dbReference>
<dbReference type="GO" id="GO:0010824">
    <property type="term" value="P:regulation of centrosome duplication"/>
    <property type="evidence" value="ECO:0007669"/>
    <property type="project" value="TreeGrafter"/>
</dbReference>
<evidence type="ECO:0000256" key="5">
    <source>
        <dbReference type="ARBA" id="ARBA00020749"/>
    </source>
</evidence>
<evidence type="ECO:0000256" key="3">
    <source>
        <dbReference type="ARBA" id="ARBA00004642"/>
    </source>
</evidence>
<proteinExistence type="inferred from homology"/>
<evidence type="ECO:0000256" key="4">
    <source>
        <dbReference type="ARBA" id="ARBA00010744"/>
    </source>
</evidence>
<dbReference type="GO" id="GO:0003682">
    <property type="term" value="F:chromatin binding"/>
    <property type="evidence" value="ECO:0007669"/>
    <property type="project" value="TreeGrafter"/>
</dbReference>
<evidence type="ECO:0000313" key="15">
    <source>
        <dbReference type="Proteomes" id="UP000287033"/>
    </source>
</evidence>
<comment type="similarity">
    <text evidence="4">Belongs to the nucleoplasmin family.</text>
</comment>
<dbReference type="Gene3D" id="1.10.10.2100">
    <property type="match status" value="1"/>
</dbReference>
<dbReference type="InterPro" id="IPR024057">
    <property type="entry name" value="Nucleoplasmin_core_dom"/>
</dbReference>
<evidence type="ECO:0000256" key="10">
    <source>
        <dbReference type="ARBA" id="ARBA00023242"/>
    </source>
</evidence>
<accession>A0A401RIN6</accession>
<evidence type="ECO:0000259" key="13">
    <source>
        <dbReference type="Pfam" id="PF16276"/>
    </source>
</evidence>
<dbReference type="Pfam" id="PF16276">
    <property type="entry name" value="NPM1-C"/>
    <property type="match status" value="1"/>
</dbReference>
<dbReference type="OrthoDB" id="9946910at2759"/>
<dbReference type="InterPro" id="IPR036824">
    <property type="entry name" value="Nucleoplasmin_core_dom_sf"/>
</dbReference>
<feature type="compositionally biased region" description="Low complexity" evidence="11">
    <location>
        <begin position="254"/>
        <end position="264"/>
    </location>
</feature>
<dbReference type="InterPro" id="IPR004301">
    <property type="entry name" value="Nucleoplasmin"/>
</dbReference>
<protein>
    <recommendedName>
        <fullName evidence="5">Nucleophosmin</fullName>
    </recommendedName>
</protein>
<dbReference type="Proteomes" id="UP000287033">
    <property type="component" value="Unassembled WGS sequence"/>
</dbReference>
<feature type="domain" description="Nucleoplasmin core" evidence="12">
    <location>
        <begin position="42"/>
        <end position="142"/>
    </location>
</feature>
<evidence type="ECO:0000256" key="1">
    <source>
        <dbReference type="ARBA" id="ARBA00004496"/>
    </source>
</evidence>
<feature type="compositionally biased region" description="Polar residues" evidence="11">
    <location>
        <begin position="231"/>
        <end position="246"/>
    </location>
</feature>
<keyword evidence="10" id="KW-0539">Nucleus</keyword>
<comment type="subcellular location">
    <subcellularLocation>
        <location evidence="1">Cytoplasm</location>
    </subcellularLocation>
    <subcellularLocation>
        <location evidence="2">Nucleus</location>
        <location evidence="2">Nucleolus</location>
    </subcellularLocation>
    <subcellularLocation>
        <location evidence="3">Nucleus</location>
        <location evidence="3">Nucleoplasm</location>
    </subcellularLocation>
</comment>
<sequence length="332" mass="36426">GVYIRRGGERPPLFVRNEEMAESGFESSSAPAAASLRPQSFLFGCELKAGHKEYKMEVEDDDSEHQLSLRTVCLGVGASDDLHLVEAEGLNSDGKNTKVTLAALKLSIQPTVSLGGFEMAPPVTFRLKSGTGPVHISGQHLIALEDDDLESDVEDDSMLETTTPKQAVKRPAAAASKIMPQKKMKVEDSDEDDEEEEDDDDDESEDEKVVTPAKKPLQKTPLKATPGLKGTPNQNGKTPTKSTPENKQSKVKDLSLTPESSSKPKTPRTPKTPKAPLTIEEIKTKLKTFLEKGVSLPKLESKFVNFLKNGFKVEDPKMVKDLWTWRQTLDGK</sequence>
<dbReference type="GO" id="GO:0005654">
    <property type="term" value="C:nucleoplasm"/>
    <property type="evidence" value="ECO:0007669"/>
    <property type="project" value="UniProtKB-SubCell"/>
</dbReference>
<reference evidence="14 15" key="1">
    <citation type="journal article" date="2018" name="Nat. Ecol. Evol.">
        <title>Shark genomes provide insights into elasmobranch evolution and the origin of vertebrates.</title>
        <authorList>
            <person name="Hara Y"/>
            <person name="Yamaguchi K"/>
            <person name="Onimaru K"/>
            <person name="Kadota M"/>
            <person name="Koyanagi M"/>
            <person name="Keeley SD"/>
            <person name="Tatsumi K"/>
            <person name="Tanaka K"/>
            <person name="Motone F"/>
            <person name="Kageyama Y"/>
            <person name="Nozu R"/>
            <person name="Adachi N"/>
            <person name="Nishimura O"/>
            <person name="Nakagawa R"/>
            <person name="Tanegashima C"/>
            <person name="Kiyatake I"/>
            <person name="Matsumoto R"/>
            <person name="Murakumo K"/>
            <person name="Nishida K"/>
            <person name="Terakita A"/>
            <person name="Kuratani S"/>
            <person name="Sato K"/>
            <person name="Hyodo S Kuraku.S."/>
        </authorList>
    </citation>
    <scope>NUCLEOTIDE SEQUENCE [LARGE SCALE GENOMIC DNA]</scope>
</reference>
<evidence type="ECO:0000313" key="14">
    <source>
        <dbReference type="EMBL" id="GCC18011.1"/>
    </source>
</evidence>
<feature type="compositionally biased region" description="Acidic residues" evidence="11">
    <location>
        <begin position="188"/>
        <end position="206"/>
    </location>
</feature>
<gene>
    <name evidence="14" type="ORF">chiPu_0017764</name>
</gene>
<dbReference type="GO" id="GO:0005813">
    <property type="term" value="C:centrosome"/>
    <property type="evidence" value="ECO:0007669"/>
    <property type="project" value="TreeGrafter"/>
</dbReference>
<dbReference type="PANTHER" id="PTHR22747:SF28">
    <property type="entry name" value="NUCLEOPHOSMIN"/>
    <property type="match status" value="1"/>
</dbReference>
<comment type="caution">
    <text evidence="14">The sequence shown here is derived from an EMBL/GenBank/DDBJ whole genome shotgun (WGS) entry which is preliminary data.</text>
</comment>
<dbReference type="OMA" id="SIQWLEL"/>
<evidence type="ECO:0000259" key="12">
    <source>
        <dbReference type="Pfam" id="PF03066"/>
    </source>
</evidence>
<dbReference type="InterPro" id="IPR032569">
    <property type="entry name" value="NPM1_C"/>
</dbReference>
<organism evidence="14 15">
    <name type="scientific">Chiloscyllium punctatum</name>
    <name type="common">Brownbanded bambooshark</name>
    <name type="synonym">Hemiscyllium punctatum</name>
    <dbReference type="NCBI Taxonomy" id="137246"/>
    <lineage>
        <taxon>Eukaryota</taxon>
        <taxon>Metazoa</taxon>
        <taxon>Chordata</taxon>
        <taxon>Craniata</taxon>
        <taxon>Vertebrata</taxon>
        <taxon>Chondrichthyes</taxon>
        <taxon>Elasmobranchii</taxon>
        <taxon>Galeomorphii</taxon>
        <taxon>Galeoidea</taxon>
        <taxon>Orectolobiformes</taxon>
        <taxon>Hemiscylliidae</taxon>
        <taxon>Chiloscyllium</taxon>
    </lineage>
</organism>
<dbReference type="GO" id="GO:0006338">
    <property type="term" value="P:chromatin remodeling"/>
    <property type="evidence" value="ECO:0007669"/>
    <property type="project" value="TreeGrafter"/>
</dbReference>
<feature type="domain" description="Nucleophosmin C-terminal" evidence="13">
    <location>
        <begin position="280"/>
        <end position="328"/>
    </location>
</feature>
<dbReference type="STRING" id="137246.A0A401RIN6"/>
<keyword evidence="8" id="KW-0694">RNA-binding</keyword>
<dbReference type="GO" id="GO:0045944">
    <property type="term" value="P:positive regulation of transcription by RNA polymerase II"/>
    <property type="evidence" value="ECO:0007669"/>
    <property type="project" value="TreeGrafter"/>
</dbReference>
<dbReference type="GO" id="GO:0042393">
    <property type="term" value="F:histone binding"/>
    <property type="evidence" value="ECO:0007669"/>
    <property type="project" value="TreeGrafter"/>
</dbReference>
<keyword evidence="7" id="KW-0597">Phosphoprotein</keyword>
<dbReference type="GO" id="GO:0005730">
    <property type="term" value="C:nucleolus"/>
    <property type="evidence" value="ECO:0007669"/>
    <property type="project" value="UniProtKB-SubCell"/>
</dbReference>